<organism evidence="3 4">
    <name type="scientific">Fictibacillus phosphorivorans</name>
    <dbReference type="NCBI Taxonomy" id="1221500"/>
    <lineage>
        <taxon>Bacteria</taxon>
        <taxon>Bacillati</taxon>
        <taxon>Bacillota</taxon>
        <taxon>Bacilli</taxon>
        <taxon>Bacillales</taxon>
        <taxon>Fictibacillaceae</taxon>
        <taxon>Fictibacillus</taxon>
    </lineage>
</organism>
<keyword evidence="4" id="KW-1185">Reference proteome</keyword>
<accession>A0A163PW41</accession>
<dbReference type="Proteomes" id="UP000076567">
    <property type="component" value="Unassembled WGS sequence"/>
</dbReference>
<dbReference type="Pfam" id="PF08486">
    <property type="entry name" value="SpoIID"/>
    <property type="match status" value="1"/>
</dbReference>
<evidence type="ECO:0000259" key="2">
    <source>
        <dbReference type="Pfam" id="PF08486"/>
    </source>
</evidence>
<dbReference type="InterPro" id="IPR013693">
    <property type="entry name" value="SpoIID/LytB_N"/>
</dbReference>
<feature type="domain" description="Sporulation stage II protein D amidase enhancer LytB N-terminal" evidence="2">
    <location>
        <begin position="199"/>
        <end position="278"/>
    </location>
</feature>
<dbReference type="AlphaFoldDB" id="A0A163PW41"/>
<evidence type="ECO:0000313" key="4">
    <source>
        <dbReference type="Proteomes" id="UP000076567"/>
    </source>
</evidence>
<keyword evidence="1" id="KW-0732">Signal</keyword>
<feature type="signal peptide" evidence="1">
    <location>
        <begin position="1"/>
        <end position="26"/>
    </location>
</feature>
<evidence type="ECO:0000256" key="1">
    <source>
        <dbReference type="SAM" id="SignalP"/>
    </source>
</evidence>
<dbReference type="RefSeq" id="WP_066245373.1">
    <property type="nucleotide sequence ID" value="NZ_LRFC01000038.1"/>
</dbReference>
<dbReference type="NCBIfam" id="TIGR02669">
    <property type="entry name" value="SpoIID_LytB"/>
    <property type="match status" value="1"/>
</dbReference>
<dbReference type="InterPro" id="IPR051922">
    <property type="entry name" value="Bact_Sporulation_Assoc"/>
</dbReference>
<comment type="caution">
    <text evidence="3">The sequence shown here is derived from an EMBL/GenBank/DDBJ whole genome shotgun (WGS) entry which is preliminary data.</text>
</comment>
<name>A0A163PW41_9BACL</name>
<dbReference type="EMBL" id="LRFC01000038">
    <property type="protein sequence ID" value="KZE64223.1"/>
    <property type="molecule type" value="Genomic_DNA"/>
</dbReference>
<feature type="chain" id="PRO_5007844936" description="Sporulation stage II protein D amidase enhancer LytB N-terminal domain-containing protein" evidence="1">
    <location>
        <begin position="27"/>
        <end position="502"/>
    </location>
</feature>
<reference evidence="4" key="1">
    <citation type="submission" date="2016-01" db="EMBL/GenBank/DDBJ databases">
        <title>Draft genome of Chromobacterium sp. F49.</title>
        <authorList>
            <person name="Hong K.W."/>
        </authorList>
    </citation>
    <scope>NUCLEOTIDE SEQUENCE [LARGE SCALE GENOMIC DNA]</scope>
    <source>
        <strain evidence="4">P7IIIA</strain>
    </source>
</reference>
<dbReference type="Gene3D" id="2.30.30.40">
    <property type="entry name" value="SH3 Domains"/>
    <property type="match status" value="1"/>
</dbReference>
<dbReference type="PANTHER" id="PTHR30032:SF4">
    <property type="entry name" value="AMIDASE ENHANCER"/>
    <property type="match status" value="1"/>
</dbReference>
<evidence type="ECO:0000313" key="3">
    <source>
        <dbReference type="EMBL" id="KZE64223.1"/>
    </source>
</evidence>
<sequence length="502" mass="53594">MLKKLALTISATAVMLSPLATQKADAATSVNYSSPVKVQIYNNTSFTLYNSGFYLLHNLQTGEKAFLQPNANLSFTKSGTSLVATLNNLKFSSTTGYRLQELVGGGQIHSFSSDTIIYKSASTASSPATTAKKGEVVEHIGVHTAANGDKWFNVRTGSGIIGWASRSSTYEPVAAPSLSLATVNGRQYRGSIDIDASGKVINTLDMENYLKGVVPNEMPASWEPKALEAQAIVARSFALKAGNTLSSGTMSQVYRGYSSEASRSSAAVEATNGLVVKYKGVPVQTFFFSTSGGRTANVSDVWNSSQSSFPYLVSVNSPDEASPYNSWTEALSARKILNNFGYKSDTVLYDIQLYKPGQNGEVRGATLVTSEGTKSFSNLNELDIRRYFQTDSNILRTNWFDLTLQKTYSVQTASGVSSQFGVSGQSVQLSGKTAPVTTSNVSIQTANGVISKSSDPATIKATGKGWGHRIGMSQYGAQAMAKKGVSGVEIVKHYFPGTTVSK</sequence>
<dbReference type="GO" id="GO:0030288">
    <property type="term" value="C:outer membrane-bounded periplasmic space"/>
    <property type="evidence" value="ECO:0007669"/>
    <property type="project" value="TreeGrafter"/>
</dbReference>
<proteinExistence type="predicted"/>
<dbReference type="PANTHER" id="PTHR30032">
    <property type="entry name" value="N-ACETYLMURAMOYL-L-ALANINE AMIDASE-RELATED"/>
    <property type="match status" value="1"/>
</dbReference>
<protein>
    <recommendedName>
        <fullName evidence="2">Sporulation stage II protein D amidase enhancer LytB N-terminal domain-containing protein</fullName>
    </recommendedName>
</protein>
<dbReference type="InterPro" id="IPR013486">
    <property type="entry name" value="SpoIID/LytB"/>
</dbReference>
<dbReference type="OrthoDB" id="9794671at2"/>
<dbReference type="GO" id="GO:0030435">
    <property type="term" value="P:sporulation resulting in formation of a cellular spore"/>
    <property type="evidence" value="ECO:0007669"/>
    <property type="project" value="InterPro"/>
</dbReference>
<gene>
    <name evidence="3" type="ORF">AWM68_14075</name>
</gene>